<name>A0ABX8I125_9ASCO</name>
<keyword evidence="3 7" id="KW-0645">Protease</keyword>
<evidence type="ECO:0000256" key="7">
    <source>
        <dbReference type="RuleBase" id="RU366025"/>
    </source>
</evidence>
<feature type="compositionally biased region" description="Acidic residues" evidence="8">
    <location>
        <begin position="197"/>
        <end position="206"/>
    </location>
</feature>
<keyword evidence="4 7" id="KW-0833">Ubl conjugation pathway</keyword>
<dbReference type="EC" id="3.4.19.12" evidence="7"/>
<evidence type="ECO:0000256" key="5">
    <source>
        <dbReference type="ARBA" id="ARBA00022801"/>
    </source>
</evidence>
<keyword evidence="11" id="KW-1185">Reference proteome</keyword>
<evidence type="ECO:0000259" key="9">
    <source>
        <dbReference type="PROSITE" id="PS50235"/>
    </source>
</evidence>
<dbReference type="InterPro" id="IPR050185">
    <property type="entry name" value="Ub_carboxyl-term_hydrolase"/>
</dbReference>
<evidence type="ECO:0000256" key="1">
    <source>
        <dbReference type="ARBA" id="ARBA00000707"/>
    </source>
</evidence>
<evidence type="ECO:0000256" key="4">
    <source>
        <dbReference type="ARBA" id="ARBA00022786"/>
    </source>
</evidence>
<dbReference type="InterPro" id="IPR028889">
    <property type="entry name" value="USP"/>
</dbReference>
<feature type="compositionally biased region" description="Polar residues" evidence="8">
    <location>
        <begin position="1"/>
        <end position="13"/>
    </location>
</feature>
<reference evidence="10 11" key="1">
    <citation type="submission" date="2021-06" db="EMBL/GenBank/DDBJ databases">
        <title>Candida outbreak in Lebanon.</title>
        <authorList>
            <person name="Finianos M."/>
        </authorList>
    </citation>
    <scope>NUCLEOTIDE SEQUENCE [LARGE SCALE GENOMIC DNA]</scope>
    <source>
        <strain evidence="10">CA3LBN</strain>
    </source>
</reference>
<keyword evidence="5 7" id="KW-0378">Hydrolase</keyword>
<dbReference type="Gene3D" id="3.90.70.10">
    <property type="entry name" value="Cysteine proteinases"/>
    <property type="match status" value="1"/>
</dbReference>
<evidence type="ECO:0000256" key="6">
    <source>
        <dbReference type="ARBA" id="ARBA00022807"/>
    </source>
</evidence>
<dbReference type="Pfam" id="PF00443">
    <property type="entry name" value="UCH"/>
    <property type="match status" value="1"/>
</dbReference>
<feature type="region of interest" description="Disordered" evidence="8">
    <location>
        <begin position="195"/>
        <end position="229"/>
    </location>
</feature>
<dbReference type="Proteomes" id="UP000825434">
    <property type="component" value="Chromosome 1"/>
</dbReference>
<feature type="compositionally biased region" description="Pro residues" evidence="8">
    <location>
        <begin position="301"/>
        <end position="316"/>
    </location>
</feature>
<evidence type="ECO:0000256" key="8">
    <source>
        <dbReference type="SAM" id="MobiDB-lite"/>
    </source>
</evidence>
<protein>
    <recommendedName>
        <fullName evidence="7">Ubiquitin carboxyl-terminal hydrolase</fullName>
        <ecNumber evidence="7">3.4.19.12</ecNumber>
    </recommendedName>
</protein>
<dbReference type="InterPro" id="IPR038765">
    <property type="entry name" value="Papain-like_cys_pep_sf"/>
</dbReference>
<evidence type="ECO:0000313" key="10">
    <source>
        <dbReference type="EMBL" id="QWU86884.1"/>
    </source>
</evidence>
<feature type="region of interest" description="Disordered" evidence="8">
    <location>
        <begin position="1"/>
        <end position="44"/>
    </location>
</feature>
<dbReference type="PROSITE" id="PS50235">
    <property type="entry name" value="USP_3"/>
    <property type="match status" value="1"/>
</dbReference>
<organism evidence="10 11">
    <name type="scientific">Candidozyma haemuli</name>
    <dbReference type="NCBI Taxonomy" id="45357"/>
    <lineage>
        <taxon>Eukaryota</taxon>
        <taxon>Fungi</taxon>
        <taxon>Dikarya</taxon>
        <taxon>Ascomycota</taxon>
        <taxon>Saccharomycotina</taxon>
        <taxon>Pichiomycetes</taxon>
        <taxon>Metschnikowiaceae</taxon>
        <taxon>Candidozyma</taxon>
    </lineage>
</organism>
<dbReference type="PANTHER" id="PTHR21646">
    <property type="entry name" value="UBIQUITIN CARBOXYL-TERMINAL HYDROLASE"/>
    <property type="match status" value="1"/>
</dbReference>
<dbReference type="EMBL" id="CP076661">
    <property type="protein sequence ID" value="QWU86884.1"/>
    <property type="molecule type" value="Genomic_DNA"/>
</dbReference>
<evidence type="ECO:0000256" key="3">
    <source>
        <dbReference type="ARBA" id="ARBA00022670"/>
    </source>
</evidence>
<sequence length="847" mass="96867">MQKNRSFQSTAHTPGQGRSHHNAASEPPSLPPPPPPPPHVHKPLTKDECMKIINSEFRSLQLDSRLTTMSVFDLIDHCSSLFEDSKEHAYTTSGLKSYVRAYLIFNYFINSFIMVHFEGFDRFLKSNQQDFIIYLNLYNFFRREDIIGRNVFDIDLDTLQLHMDEYLTSHNLLSFDIQELFGWLNEYIEFLKHKDDDSEEEEEDDLGQGFTQPAVSKPYYQTEPTNSLNLSEIIKQGDPAETETDPDMFDFANRFPEVAETPYPVRQSRSSLTEPTLDKHYTSPQNNSSRHGTGHRQDTIPPVPHIPPVPQVAPTPHPHHPQAMRSQEKLSSAPSVQSLPVNGEAMAYGNNGNSFYHQTRSHIQLPNHQQPSYPQNFQYQNSYPNNHMHMSPQVPHAHQFVSPPVPHSNGTYSAPYTGPMMNPQKAHTTSNLQAMDVQRARYQERLQKTEWLRSHSICGLKNLGSSCYINSTIQVMFGVSRFVSLFSKRSNNNSLAKAMSLTKNKTILTEAIVGLLSTFQASGGSVIAPTKFMRVVSSLKPSFNIPFEQQDAQEFLLFIIDKVHEELARQPNEDMLETDYVRKWGVDVTPMEKEEYHKWYRALMKAEGVSPVNDLCQGHVRSQLVCNKCGCTSNSYSSFSMLSLPIPTTHSPVVDLIDCLRYYTQDETLSGENAWKCPRCNKSEGDGNPMDVVFQQKRSLKPWKNKSSKKPKENGSPMGPISIKKLSIIKLPPVLFIHLSRFSMFSMTDKLNATITYPLRLKFNHQTEDVHYSLVGLINHFGNLKSGHYTSLVNKSRDKTDRLLHPEWCYFDDENFRLHVPHGDVRTEGAKRLHSRDVYVLCYERVS</sequence>
<dbReference type="InterPro" id="IPR001394">
    <property type="entry name" value="Peptidase_C19_UCH"/>
</dbReference>
<dbReference type="PROSITE" id="PS00972">
    <property type="entry name" value="USP_1"/>
    <property type="match status" value="1"/>
</dbReference>
<comment type="catalytic activity">
    <reaction evidence="1 7">
        <text>Thiol-dependent hydrolysis of ester, thioester, amide, peptide and isopeptide bonds formed by the C-terminal Gly of ubiquitin (a 76-residue protein attached to proteins as an intracellular targeting signal).</text>
        <dbReference type="EC" id="3.4.19.12"/>
    </reaction>
</comment>
<dbReference type="SUPFAM" id="SSF54001">
    <property type="entry name" value="Cysteine proteinases"/>
    <property type="match status" value="1"/>
</dbReference>
<evidence type="ECO:0000313" key="11">
    <source>
        <dbReference type="Proteomes" id="UP000825434"/>
    </source>
</evidence>
<comment type="similarity">
    <text evidence="2 7">Belongs to the peptidase C19 family.</text>
</comment>
<proteinExistence type="inferred from homology"/>
<feature type="compositionally biased region" description="Polar residues" evidence="8">
    <location>
        <begin position="282"/>
        <end position="291"/>
    </location>
</feature>
<evidence type="ECO:0000256" key="2">
    <source>
        <dbReference type="ARBA" id="ARBA00009085"/>
    </source>
</evidence>
<keyword evidence="6 7" id="KW-0788">Thiol protease</keyword>
<gene>
    <name evidence="10" type="ORF">CA3LBN_001102</name>
</gene>
<feature type="compositionally biased region" description="Pro residues" evidence="8">
    <location>
        <begin position="28"/>
        <end position="38"/>
    </location>
</feature>
<accession>A0ABX8I125</accession>
<feature type="domain" description="USP" evidence="9">
    <location>
        <begin position="458"/>
        <end position="846"/>
    </location>
</feature>
<feature type="region of interest" description="Disordered" evidence="8">
    <location>
        <begin position="258"/>
        <end position="335"/>
    </location>
</feature>
<dbReference type="InterPro" id="IPR018200">
    <property type="entry name" value="USP_CS"/>
</dbReference>
<dbReference type="PROSITE" id="PS00973">
    <property type="entry name" value="USP_2"/>
    <property type="match status" value="1"/>
</dbReference>
<dbReference type="PANTHER" id="PTHR21646:SF24">
    <property type="entry name" value="UBIQUITIN CARBOXYL-TERMINAL HYDROLASE"/>
    <property type="match status" value="1"/>
</dbReference>